<gene>
    <name evidence="2" type="ORF">HZS54_19050</name>
</gene>
<organism evidence="2 3">
    <name type="scientific">Halosimplex pelagicum</name>
    <dbReference type="NCBI Taxonomy" id="869886"/>
    <lineage>
        <taxon>Archaea</taxon>
        <taxon>Methanobacteriati</taxon>
        <taxon>Methanobacteriota</taxon>
        <taxon>Stenosarchaea group</taxon>
        <taxon>Halobacteria</taxon>
        <taxon>Halobacteriales</taxon>
        <taxon>Haloarculaceae</taxon>
        <taxon>Halosimplex</taxon>
    </lineage>
</organism>
<evidence type="ECO:0000259" key="1">
    <source>
        <dbReference type="Pfam" id="PF20576"/>
    </source>
</evidence>
<proteinExistence type="predicted"/>
<dbReference type="InterPro" id="IPR046782">
    <property type="entry name" value="HEWD"/>
</dbReference>
<name>A0A7D5PAS9_9EURY</name>
<dbReference type="GeneID" id="56084733"/>
<evidence type="ECO:0000313" key="2">
    <source>
        <dbReference type="EMBL" id="QLH83601.1"/>
    </source>
</evidence>
<keyword evidence="3" id="KW-1185">Reference proteome</keyword>
<dbReference type="Pfam" id="PF20576">
    <property type="entry name" value="HEWD"/>
    <property type="match status" value="1"/>
</dbReference>
<dbReference type="RefSeq" id="WP_179918643.1">
    <property type="nucleotide sequence ID" value="NZ_CP058909.1"/>
</dbReference>
<dbReference type="KEGG" id="hpel:HZS54_19050"/>
<dbReference type="AlphaFoldDB" id="A0A7D5PAS9"/>
<protein>
    <recommendedName>
        <fullName evidence="1">HEWD domain-containing protein</fullName>
    </recommendedName>
</protein>
<dbReference type="EMBL" id="CP058909">
    <property type="protein sequence ID" value="QLH83601.1"/>
    <property type="molecule type" value="Genomic_DNA"/>
</dbReference>
<reference evidence="2 3" key="1">
    <citation type="submission" date="2020-07" db="EMBL/GenBank/DDBJ databases">
        <title>Halosimplex litoreum sp. nov. and Halosimplex rubrum sp. nov., isolated from different salt environments.</title>
        <authorList>
            <person name="Cui H."/>
        </authorList>
    </citation>
    <scope>NUCLEOTIDE SEQUENCE [LARGE SCALE GENOMIC DNA]</scope>
    <source>
        <strain evidence="2 3">R2</strain>
    </source>
</reference>
<sequence length="61" mass="6927">MTTIVPPKERECERCGRTDTWNDDTGTWAVVERDGDRLSGDPFCLHEWDINGAYNPLEEGA</sequence>
<dbReference type="OrthoDB" id="212207at2157"/>
<feature type="domain" description="HEWD" evidence="1">
    <location>
        <begin position="2"/>
        <end position="59"/>
    </location>
</feature>
<evidence type="ECO:0000313" key="3">
    <source>
        <dbReference type="Proteomes" id="UP000509346"/>
    </source>
</evidence>
<accession>A0A7D5PAS9</accession>
<dbReference type="Proteomes" id="UP000509346">
    <property type="component" value="Chromosome"/>
</dbReference>